<evidence type="ECO:0000256" key="4">
    <source>
        <dbReference type="ARBA" id="ARBA00022741"/>
    </source>
</evidence>
<dbReference type="InterPro" id="IPR000719">
    <property type="entry name" value="Prot_kinase_dom"/>
</dbReference>
<dbReference type="InterPro" id="IPR002110">
    <property type="entry name" value="Ankyrin_rpt"/>
</dbReference>
<dbReference type="PROSITE" id="PS50088">
    <property type="entry name" value="ANK_REPEAT"/>
    <property type="match status" value="5"/>
</dbReference>
<evidence type="ECO:0000313" key="11">
    <source>
        <dbReference type="EMBL" id="KAF7118902.1"/>
    </source>
</evidence>
<feature type="repeat" description="ANK" evidence="9">
    <location>
        <begin position="560"/>
        <end position="586"/>
    </location>
</feature>
<keyword evidence="3" id="KW-0808">Transferase</keyword>
<dbReference type="EMBL" id="JACBAD010002056">
    <property type="protein sequence ID" value="KAF7118902.1"/>
    <property type="molecule type" value="Genomic_DNA"/>
</dbReference>
<dbReference type="EC" id="2.7.11.1" evidence="1"/>
<comment type="catalytic activity">
    <reaction evidence="7">
        <text>L-threonyl-[protein] + ATP = O-phospho-L-threonyl-[protein] + ADP + H(+)</text>
        <dbReference type="Rhea" id="RHEA:46608"/>
        <dbReference type="Rhea" id="RHEA-COMP:11060"/>
        <dbReference type="Rhea" id="RHEA-COMP:11605"/>
        <dbReference type="ChEBI" id="CHEBI:15378"/>
        <dbReference type="ChEBI" id="CHEBI:30013"/>
        <dbReference type="ChEBI" id="CHEBI:30616"/>
        <dbReference type="ChEBI" id="CHEBI:61977"/>
        <dbReference type="ChEBI" id="CHEBI:456216"/>
        <dbReference type="EC" id="2.7.11.1"/>
    </reaction>
</comment>
<dbReference type="SUPFAM" id="SSF48403">
    <property type="entry name" value="Ankyrin repeat"/>
    <property type="match status" value="1"/>
</dbReference>
<dbReference type="Gene3D" id="1.25.40.20">
    <property type="entry name" value="Ankyrin repeat-containing domain"/>
    <property type="match status" value="3"/>
</dbReference>
<dbReference type="SUPFAM" id="SSF56112">
    <property type="entry name" value="Protein kinase-like (PK-like)"/>
    <property type="match status" value="1"/>
</dbReference>
<keyword evidence="9" id="KW-0040">ANK repeat</keyword>
<dbReference type="Pfam" id="PF00023">
    <property type="entry name" value="Ank"/>
    <property type="match status" value="1"/>
</dbReference>
<organism evidence="11 13">
    <name type="scientific">Aspergillus hiratsukae</name>
    <dbReference type="NCBI Taxonomy" id="1194566"/>
    <lineage>
        <taxon>Eukaryota</taxon>
        <taxon>Fungi</taxon>
        <taxon>Dikarya</taxon>
        <taxon>Ascomycota</taxon>
        <taxon>Pezizomycotina</taxon>
        <taxon>Eurotiomycetes</taxon>
        <taxon>Eurotiomycetidae</taxon>
        <taxon>Eurotiales</taxon>
        <taxon>Aspergillaceae</taxon>
        <taxon>Aspergillus</taxon>
        <taxon>Aspergillus subgen. Fumigati</taxon>
    </lineage>
</organism>
<dbReference type="OrthoDB" id="10252171at2759"/>
<evidence type="ECO:0000256" key="7">
    <source>
        <dbReference type="ARBA" id="ARBA00047899"/>
    </source>
</evidence>
<name>A0A8H6P793_9EURO</name>
<evidence type="ECO:0000259" key="10">
    <source>
        <dbReference type="PROSITE" id="PS50011"/>
    </source>
</evidence>
<dbReference type="PANTHER" id="PTHR43671:SF98">
    <property type="entry name" value="SERINE_THREONINE-PROTEIN KINASE NEK11"/>
    <property type="match status" value="1"/>
</dbReference>
<dbReference type="Proteomes" id="UP000630445">
    <property type="component" value="Unassembled WGS sequence"/>
</dbReference>
<dbReference type="InterPro" id="IPR008271">
    <property type="entry name" value="Ser/Thr_kinase_AS"/>
</dbReference>
<dbReference type="Proteomes" id="UP000662466">
    <property type="component" value="Unassembled WGS sequence"/>
</dbReference>
<proteinExistence type="predicted"/>
<keyword evidence="2" id="KW-0723">Serine/threonine-protein kinase</keyword>
<dbReference type="PROSITE" id="PS00108">
    <property type="entry name" value="PROTEIN_KINASE_ST"/>
    <property type="match status" value="1"/>
</dbReference>
<dbReference type="PANTHER" id="PTHR43671">
    <property type="entry name" value="SERINE/THREONINE-PROTEIN KINASE NEK"/>
    <property type="match status" value="1"/>
</dbReference>
<dbReference type="SMART" id="SM00220">
    <property type="entry name" value="S_TKc"/>
    <property type="match status" value="1"/>
</dbReference>
<dbReference type="InterPro" id="IPR036770">
    <property type="entry name" value="Ankyrin_rpt-contain_sf"/>
</dbReference>
<keyword evidence="13" id="KW-1185">Reference proteome</keyword>
<dbReference type="AlphaFoldDB" id="A0A8H6P793"/>
<reference evidence="11" key="1">
    <citation type="submission" date="2020-06" db="EMBL/GenBank/DDBJ databases">
        <title>Draft genome sequences of strains closely related to Aspergillus parafelis and Aspergillus hiratsukae.</title>
        <authorList>
            <person name="Dos Santos R.A.C."/>
            <person name="Rivero-Menendez O."/>
            <person name="Steenwyk J.L."/>
            <person name="Mead M.E."/>
            <person name="Goldman G.H."/>
            <person name="Alastruey-Izquierdo A."/>
            <person name="Rokas A."/>
        </authorList>
    </citation>
    <scope>NUCLEOTIDE SEQUENCE</scope>
    <source>
        <strain evidence="11">CNM-CM5793</strain>
        <strain evidence="12">CNM-CM6106</strain>
    </source>
</reference>
<evidence type="ECO:0000256" key="5">
    <source>
        <dbReference type="ARBA" id="ARBA00022777"/>
    </source>
</evidence>
<feature type="repeat" description="ANK" evidence="9">
    <location>
        <begin position="458"/>
        <end position="491"/>
    </location>
</feature>
<comment type="catalytic activity">
    <reaction evidence="8">
        <text>L-seryl-[protein] + ATP = O-phospho-L-seryl-[protein] + ADP + H(+)</text>
        <dbReference type="Rhea" id="RHEA:17989"/>
        <dbReference type="Rhea" id="RHEA-COMP:9863"/>
        <dbReference type="Rhea" id="RHEA-COMP:11604"/>
        <dbReference type="ChEBI" id="CHEBI:15378"/>
        <dbReference type="ChEBI" id="CHEBI:29999"/>
        <dbReference type="ChEBI" id="CHEBI:30616"/>
        <dbReference type="ChEBI" id="CHEBI:83421"/>
        <dbReference type="ChEBI" id="CHEBI:456216"/>
        <dbReference type="EC" id="2.7.11.1"/>
    </reaction>
</comment>
<sequence length="620" mass="69041">MVGDELVQSFKLNITFVGDRRRQTDSREGRNGSDQAEESFSVWARQEYLVKELHVFLDRNVKTHELRVVKKIVRGDWMSEVKIMGTVTKAMKKQGKELFVEFLGWYPGKDYVALVMEYCRYGDVSRCFPGPLSEEKAWTLCSQLLEGLQILHGMGITHRDIKPQNILVVEKDPLRVKIADFGISKRISTNQTDLKSRVGTDGYSAPEILSLFDADKRDSLYTSAVDIWSLGCVLYYTLTKDKPFPSIQSLEKYLKTSAFPEGPLIERGVGASGRQFIKSLMAPLPENRRKATLDILSDWTINHAEEPADSAEDAARNAEGETSFGLLGGSTIDSASTSHYTPPIPHQEEMELHSFELWHVLKSAHGPSDRLRPLLDAGAKSDKLLNGYTALHLAAKQGPADRLQMLLRYGSDLAVRTQPHRETVLHLITYEGDFELFEAKYNLIRGAEELDINAEDADGNTALHMAVARFGTPTAVQLLLEAGALTESKGKYGSTPLLYALSLDQCEKARLLLEFRANPNAQDQLGQAALHYAIASRRCSLQLLERLIQSGAAMDTKDNNGLSPLALAAKLNKKDVMYLLIDHGASCELGVPALEKQVNRAQALREIPWPIGAARNWLEC</sequence>
<accession>A0A8H6P793</accession>
<dbReference type="PROSITE" id="PS50011">
    <property type="entry name" value="PROTEIN_KINASE_DOM"/>
    <property type="match status" value="1"/>
</dbReference>
<evidence type="ECO:0000256" key="2">
    <source>
        <dbReference type="ARBA" id="ARBA00022527"/>
    </source>
</evidence>
<dbReference type="Pfam" id="PF00069">
    <property type="entry name" value="Pkinase"/>
    <property type="match status" value="1"/>
</dbReference>
<feature type="repeat" description="ANK" evidence="9">
    <location>
        <begin position="492"/>
        <end position="524"/>
    </location>
</feature>
<dbReference type="PROSITE" id="PS50297">
    <property type="entry name" value="ANK_REP_REGION"/>
    <property type="match status" value="4"/>
</dbReference>
<keyword evidence="6" id="KW-0067">ATP-binding</keyword>
<evidence type="ECO:0000313" key="12">
    <source>
        <dbReference type="EMBL" id="KAF7169388.1"/>
    </source>
</evidence>
<evidence type="ECO:0000256" key="9">
    <source>
        <dbReference type="PROSITE-ProRule" id="PRU00023"/>
    </source>
</evidence>
<feature type="repeat" description="ANK" evidence="9">
    <location>
        <begin position="525"/>
        <end position="559"/>
    </location>
</feature>
<dbReference type="GO" id="GO:0004674">
    <property type="term" value="F:protein serine/threonine kinase activity"/>
    <property type="evidence" value="ECO:0007669"/>
    <property type="project" value="UniProtKB-KW"/>
</dbReference>
<keyword evidence="5" id="KW-0418">Kinase</keyword>
<dbReference type="SMART" id="SM00248">
    <property type="entry name" value="ANK"/>
    <property type="match status" value="5"/>
</dbReference>
<evidence type="ECO:0000313" key="13">
    <source>
        <dbReference type="Proteomes" id="UP000630445"/>
    </source>
</evidence>
<comment type="caution">
    <text evidence="11">The sequence shown here is derived from an EMBL/GenBank/DDBJ whole genome shotgun (WGS) entry which is preliminary data.</text>
</comment>
<dbReference type="Pfam" id="PF12796">
    <property type="entry name" value="Ank_2"/>
    <property type="match status" value="1"/>
</dbReference>
<protein>
    <recommendedName>
        <fullName evidence="1">non-specific serine/threonine protein kinase</fullName>
        <ecNumber evidence="1">2.7.11.1</ecNumber>
    </recommendedName>
</protein>
<gene>
    <name evidence="11" type="ORF">CNMCM5793_008538</name>
    <name evidence="12" type="ORF">CNMCM6106_004313</name>
</gene>
<keyword evidence="4" id="KW-0547">Nucleotide-binding</keyword>
<feature type="domain" description="Protein kinase" evidence="10">
    <location>
        <begin position="22"/>
        <end position="300"/>
    </location>
</feature>
<evidence type="ECO:0000256" key="8">
    <source>
        <dbReference type="ARBA" id="ARBA00048679"/>
    </source>
</evidence>
<feature type="repeat" description="ANK" evidence="9">
    <location>
        <begin position="386"/>
        <end position="418"/>
    </location>
</feature>
<evidence type="ECO:0000256" key="3">
    <source>
        <dbReference type="ARBA" id="ARBA00022679"/>
    </source>
</evidence>
<dbReference type="GO" id="GO:0005524">
    <property type="term" value="F:ATP binding"/>
    <property type="evidence" value="ECO:0007669"/>
    <property type="project" value="UniProtKB-KW"/>
</dbReference>
<evidence type="ECO:0000256" key="6">
    <source>
        <dbReference type="ARBA" id="ARBA00022840"/>
    </source>
</evidence>
<dbReference type="InterPro" id="IPR011009">
    <property type="entry name" value="Kinase-like_dom_sf"/>
</dbReference>
<dbReference type="InterPro" id="IPR050660">
    <property type="entry name" value="NEK_Ser/Thr_kinase"/>
</dbReference>
<evidence type="ECO:0000256" key="1">
    <source>
        <dbReference type="ARBA" id="ARBA00012513"/>
    </source>
</evidence>
<dbReference type="EMBL" id="JACBAF010002040">
    <property type="protein sequence ID" value="KAF7169388.1"/>
    <property type="molecule type" value="Genomic_DNA"/>
</dbReference>
<dbReference type="Gene3D" id="1.10.510.10">
    <property type="entry name" value="Transferase(Phosphotransferase) domain 1"/>
    <property type="match status" value="1"/>
</dbReference>